<dbReference type="CDD" id="cd08461">
    <property type="entry name" value="PBP2_DntR_like_3"/>
    <property type="match status" value="1"/>
</dbReference>
<protein>
    <submittedName>
        <fullName evidence="6">DNA-binding transcriptional LysR family regulator</fullName>
    </submittedName>
</protein>
<dbReference type="SUPFAM" id="SSF46785">
    <property type="entry name" value="Winged helix' DNA-binding domain"/>
    <property type="match status" value="1"/>
</dbReference>
<dbReference type="GO" id="GO:0003677">
    <property type="term" value="F:DNA binding"/>
    <property type="evidence" value="ECO:0007669"/>
    <property type="project" value="UniProtKB-KW"/>
</dbReference>
<comment type="similarity">
    <text evidence="1">Belongs to the LysR transcriptional regulatory family.</text>
</comment>
<keyword evidence="4" id="KW-0804">Transcription</keyword>
<feature type="domain" description="HTH lysR-type" evidence="5">
    <location>
        <begin position="12"/>
        <end position="69"/>
    </location>
</feature>
<reference evidence="6 7" key="1">
    <citation type="submission" date="2023-08" db="EMBL/GenBank/DDBJ databases">
        <title>Genome sequencing of plant associated microbes to promote plant fitness in Sorghum bicolor and Oryza sativa.</title>
        <authorList>
            <person name="Coleman-Derr D."/>
        </authorList>
    </citation>
    <scope>NUCLEOTIDE SEQUENCE [LARGE SCALE GENOMIC DNA]</scope>
    <source>
        <strain evidence="6 7">SLBN-33</strain>
    </source>
</reference>
<dbReference type="InterPro" id="IPR000847">
    <property type="entry name" value="LysR_HTH_N"/>
</dbReference>
<dbReference type="RefSeq" id="WP_029966360.1">
    <property type="nucleotide sequence ID" value="NZ_ATXV01000001.1"/>
</dbReference>
<keyword evidence="3 6" id="KW-0238">DNA-binding</keyword>
<evidence type="ECO:0000313" key="6">
    <source>
        <dbReference type="EMBL" id="MDR6205870.1"/>
    </source>
</evidence>
<accession>A0ABD5CKW4</accession>
<dbReference type="PANTHER" id="PTHR30118:SF15">
    <property type="entry name" value="TRANSCRIPTIONAL REGULATORY PROTEIN"/>
    <property type="match status" value="1"/>
</dbReference>
<dbReference type="Proteomes" id="UP001245184">
    <property type="component" value="Unassembled WGS sequence"/>
</dbReference>
<dbReference type="InterPro" id="IPR036388">
    <property type="entry name" value="WH-like_DNA-bd_sf"/>
</dbReference>
<dbReference type="PANTHER" id="PTHR30118">
    <property type="entry name" value="HTH-TYPE TRANSCRIPTIONAL REGULATOR LEUO-RELATED"/>
    <property type="match status" value="1"/>
</dbReference>
<dbReference type="Pfam" id="PF00126">
    <property type="entry name" value="HTH_1"/>
    <property type="match status" value="1"/>
</dbReference>
<dbReference type="InterPro" id="IPR036390">
    <property type="entry name" value="WH_DNA-bd_sf"/>
</dbReference>
<evidence type="ECO:0000313" key="7">
    <source>
        <dbReference type="Proteomes" id="UP001245184"/>
    </source>
</evidence>
<dbReference type="InterPro" id="IPR050389">
    <property type="entry name" value="LysR-type_TF"/>
</dbReference>
<evidence type="ECO:0000256" key="4">
    <source>
        <dbReference type="ARBA" id="ARBA00023163"/>
    </source>
</evidence>
<evidence type="ECO:0000256" key="1">
    <source>
        <dbReference type="ARBA" id="ARBA00009437"/>
    </source>
</evidence>
<gene>
    <name evidence="6" type="ORF">QF025_004590</name>
</gene>
<dbReference type="Pfam" id="PF03466">
    <property type="entry name" value="LysR_substrate"/>
    <property type="match status" value="1"/>
</dbReference>
<sequence>MTGIAVNNLRKLDLNLLVTLDVLLAELNVTRAAERLNFSQPSVSVHLAKLRDVLGDPLLLPGPRGMRATARAEALREPLRQALEALEQAVAPARPFDPAQATQTWRIAATDYAESTIVLPALQGLRTAAPGTRLAVVEAVPPRIAKQAEQGEIDLGFHTSEDAPAGLRRRVLFAERYVLAGRADHPRLKRRPTLAQFSKLEHVIVSPDGGGFAGVTDQVLARAGLTRKVVLSVPHFLFMISALANSDLVAMVPARLVRDNAALRVVESPVEVPGYEMAMLWHERSHRDPAHQWLRAHIAGSV</sequence>
<dbReference type="SUPFAM" id="SSF53850">
    <property type="entry name" value="Periplasmic binding protein-like II"/>
    <property type="match status" value="1"/>
</dbReference>
<name>A0ABD5CKW4_9BURK</name>
<dbReference type="Gene3D" id="1.10.10.10">
    <property type="entry name" value="Winged helix-like DNA-binding domain superfamily/Winged helix DNA-binding domain"/>
    <property type="match status" value="1"/>
</dbReference>
<proteinExistence type="inferred from homology"/>
<organism evidence="6 7">
    <name type="scientific">Paraburkholderia graminis</name>
    <dbReference type="NCBI Taxonomy" id="60548"/>
    <lineage>
        <taxon>Bacteria</taxon>
        <taxon>Pseudomonadati</taxon>
        <taxon>Pseudomonadota</taxon>
        <taxon>Betaproteobacteria</taxon>
        <taxon>Burkholderiales</taxon>
        <taxon>Burkholderiaceae</taxon>
        <taxon>Paraburkholderia</taxon>
    </lineage>
</organism>
<dbReference type="AlphaFoldDB" id="A0ABD5CKW4"/>
<evidence type="ECO:0000259" key="5">
    <source>
        <dbReference type="PROSITE" id="PS50931"/>
    </source>
</evidence>
<evidence type="ECO:0000256" key="3">
    <source>
        <dbReference type="ARBA" id="ARBA00023125"/>
    </source>
</evidence>
<dbReference type="PRINTS" id="PR00039">
    <property type="entry name" value="HTHLYSR"/>
</dbReference>
<dbReference type="InterPro" id="IPR005119">
    <property type="entry name" value="LysR_subst-bd"/>
</dbReference>
<evidence type="ECO:0000256" key="2">
    <source>
        <dbReference type="ARBA" id="ARBA00023015"/>
    </source>
</evidence>
<dbReference type="EMBL" id="JAVIZN010000002">
    <property type="protein sequence ID" value="MDR6205870.1"/>
    <property type="molecule type" value="Genomic_DNA"/>
</dbReference>
<comment type="caution">
    <text evidence="6">The sequence shown here is derived from an EMBL/GenBank/DDBJ whole genome shotgun (WGS) entry which is preliminary data.</text>
</comment>
<dbReference type="PROSITE" id="PS50931">
    <property type="entry name" value="HTH_LYSR"/>
    <property type="match status" value="1"/>
</dbReference>
<keyword evidence="2" id="KW-0805">Transcription regulation</keyword>
<dbReference type="Gene3D" id="3.40.190.10">
    <property type="entry name" value="Periplasmic binding protein-like II"/>
    <property type="match status" value="2"/>
</dbReference>